<gene>
    <name evidence="1" type="ORF">OG563_29290</name>
</gene>
<organism evidence="1 2">
    <name type="scientific">Nocardia vinacea</name>
    <dbReference type="NCBI Taxonomy" id="96468"/>
    <lineage>
        <taxon>Bacteria</taxon>
        <taxon>Bacillati</taxon>
        <taxon>Actinomycetota</taxon>
        <taxon>Actinomycetes</taxon>
        <taxon>Mycobacteriales</taxon>
        <taxon>Nocardiaceae</taxon>
        <taxon>Nocardia</taxon>
    </lineage>
</organism>
<evidence type="ECO:0000313" key="1">
    <source>
        <dbReference type="EMBL" id="WUV43313.1"/>
    </source>
</evidence>
<evidence type="ECO:0008006" key="3">
    <source>
        <dbReference type="Google" id="ProtNLM"/>
    </source>
</evidence>
<keyword evidence="2" id="KW-1185">Reference proteome</keyword>
<sequence length="110" mass="11611">MASVLSTDIEVLGKAVQSLKSAEQVLTDAMKAMSKDSHPDIGTKELNAAADSFQTRWKFGIERIGESAKTTAEGISKCLEAYQTTDSAFAKALEQAKASVNGTDTPNAQG</sequence>
<name>A0ABZ1YJI9_9NOCA</name>
<reference evidence="1" key="1">
    <citation type="submission" date="2022-10" db="EMBL/GenBank/DDBJ databases">
        <title>The complete genomes of actinobacterial strains from the NBC collection.</title>
        <authorList>
            <person name="Joergensen T.S."/>
            <person name="Alvarez Arevalo M."/>
            <person name="Sterndorff E.B."/>
            <person name="Faurdal D."/>
            <person name="Vuksanovic O."/>
            <person name="Mourched A.-S."/>
            <person name="Charusanti P."/>
            <person name="Shaw S."/>
            <person name="Blin K."/>
            <person name="Weber T."/>
        </authorList>
    </citation>
    <scope>NUCLEOTIDE SEQUENCE</scope>
    <source>
        <strain evidence="1">NBC_01482</strain>
    </source>
</reference>
<proteinExistence type="predicted"/>
<dbReference type="Proteomes" id="UP001432062">
    <property type="component" value="Chromosome"/>
</dbReference>
<protein>
    <recommendedName>
        <fullName evidence="3">ESX-1 secretion-associated protein</fullName>
    </recommendedName>
</protein>
<evidence type="ECO:0000313" key="2">
    <source>
        <dbReference type="Proteomes" id="UP001432062"/>
    </source>
</evidence>
<accession>A0ABZ1YJI9</accession>
<dbReference type="EMBL" id="CP109441">
    <property type="protein sequence ID" value="WUV43313.1"/>
    <property type="molecule type" value="Genomic_DNA"/>
</dbReference>
<dbReference type="RefSeq" id="WP_327096511.1">
    <property type="nucleotide sequence ID" value="NZ_CP109149.1"/>
</dbReference>